<dbReference type="eggNOG" id="KOG1132">
    <property type="taxonomic scope" value="Eukaryota"/>
</dbReference>
<accession>V4LAP9</accession>
<proteinExistence type="predicted"/>
<dbReference type="Proteomes" id="UP000030689">
    <property type="component" value="Unassembled WGS sequence"/>
</dbReference>
<feature type="non-terminal residue" evidence="2">
    <location>
        <position position="152"/>
    </location>
</feature>
<organism evidence="2 3">
    <name type="scientific">Eutrema salsugineum</name>
    <name type="common">Saltwater cress</name>
    <name type="synonym">Sisymbrium salsugineum</name>
    <dbReference type="NCBI Taxonomy" id="72664"/>
    <lineage>
        <taxon>Eukaryota</taxon>
        <taxon>Viridiplantae</taxon>
        <taxon>Streptophyta</taxon>
        <taxon>Embryophyta</taxon>
        <taxon>Tracheophyta</taxon>
        <taxon>Spermatophyta</taxon>
        <taxon>Magnoliopsida</taxon>
        <taxon>eudicotyledons</taxon>
        <taxon>Gunneridae</taxon>
        <taxon>Pentapetalae</taxon>
        <taxon>rosids</taxon>
        <taxon>malvids</taxon>
        <taxon>Brassicales</taxon>
        <taxon>Brassicaceae</taxon>
        <taxon>Eutremeae</taxon>
        <taxon>Eutrema</taxon>
    </lineage>
</organism>
<dbReference type="KEGG" id="eus:EUTSA_v10009567mg"/>
<name>V4LAP9_EUTSA</name>
<dbReference type="OMA" id="KHTSIGR"/>
<feature type="transmembrane region" description="Helical" evidence="1">
    <location>
        <begin position="42"/>
        <end position="65"/>
    </location>
</feature>
<gene>
    <name evidence="2" type="ORF">EUTSA_v10009567mg</name>
</gene>
<dbReference type="EMBL" id="KI517683">
    <property type="protein sequence ID" value="ESQ36848.1"/>
    <property type="molecule type" value="Genomic_DNA"/>
</dbReference>
<dbReference type="Gramene" id="ESQ36848">
    <property type="protein sequence ID" value="ESQ36848"/>
    <property type="gene ID" value="EUTSA_v10009567mg"/>
</dbReference>
<keyword evidence="3" id="KW-1185">Reference proteome</keyword>
<dbReference type="STRING" id="72664.V4LAP9"/>
<keyword evidence="1" id="KW-0472">Membrane</keyword>
<evidence type="ECO:0000313" key="3">
    <source>
        <dbReference type="Proteomes" id="UP000030689"/>
    </source>
</evidence>
<reference evidence="2 3" key="1">
    <citation type="journal article" date="2013" name="Front. Plant Sci.">
        <title>The Reference Genome of the Halophytic Plant Eutrema salsugineum.</title>
        <authorList>
            <person name="Yang R."/>
            <person name="Jarvis D.E."/>
            <person name="Chen H."/>
            <person name="Beilstein M.A."/>
            <person name="Grimwood J."/>
            <person name="Jenkins J."/>
            <person name="Shu S."/>
            <person name="Prochnik S."/>
            <person name="Xin M."/>
            <person name="Ma C."/>
            <person name="Schmutz J."/>
            <person name="Wing R.A."/>
            <person name="Mitchell-Olds T."/>
            <person name="Schumaker K.S."/>
            <person name="Wang X."/>
        </authorList>
    </citation>
    <scope>NUCLEOTIDE SEQUENCE [LARGE SCALE GENOMIC DNA]</scope>
</reference>
<evidence type="ECO:0000256" key="1">
    <source>
        <dbReference type="SAM" id="Phobius"/>
    </source>
</evidence>
<sequence length="152" mass="17194">MEKAQLFSSLTYFFSSNGSQILDYQLGLQRSTKRGSSGTWTHTFSLCILYLILASAKNYVIFLTLDTHFHVKKNRTLSPMNSFSSELGMQFGTCLEAPHVIDVNLQGYYYFIRGKHTSIGRNRRAKKAGFVKTESQDDLKKGAAFLAVFRGK</sequence>
<dbReference type="AlphaFoldDB" id="V4LAP9"/>
<keyword evidence="1" id="KW-1133">Transmembrane helix</keyword>
<keyword evidence="1" id="KW-0812">Transmembrane</keyword>
<evidence type="ECO:0000313" key="2">
    <source>
        <dbReference type="EMBL" id="ESQ36848.1"/>
    </source>
</evidence>
<protein>
    <submittedName>
        <fullName evidence="2">Uncharacterized protein</fullName>
    </submittedName>
</protein>